<dbReference type="AlphaFoldDB" id="A0A238IYQ9"/>
<dbReference type="PANTHER" id="PTHR44196">
    <property type="entry name" value="DEHYDROGENASE/REDUCTASE SDR FAMILY MEMBER 7B"/>
    <property type="match status" value="1"/>
</dbReference>
<dbReference type="Gene3D" id="3.40.50.720">
    <property type="entry name" value="NAD(P)-binding Rossmann-like Domain"/>
    <property type="match status" value="1"/>
</dbReference>
<reference evidence="4 5" key="1">
    <citation type="submission" date="2017-05" db="EMBL/GenBank/DDBJ databases">
        <authorList>
            <person name="Song R."/>
            <person name="Chenine A.L."/>
            <person name="Ruprecht R.M."/>
        </authorList>
    </citation>
    <scope>NUCLEOTIDE SEQUENCE [LARGE SCALE GENOMIC DNA]</scope>
    <source>
        <strain evidence="4 5">CECT 8489</strain>
    </source>
</reference>
<evidence type="ECO:0000259" key="3">
    <source>
        <dbReference type="SMART" id="SM00822"/>
    </source>
</evidence>
<feature type="domain" description="Ketoreductase" evidence="3">
    <location>
        <begin position="7"/>
        <end position="184"/>
    </location>
</feature>
<dbReference type="InterPro" id="IPR036291">
    <property type="entry name" value="NAD(P)-bd_dom_sf"/>
</dbReference>
<dbReference type="InterPro" id="IPR002347">
    <property type="entry name" value="SDR_fam"/>
</dbReference>
<evidence type="ECO:0000313" key="4">
    <source>
        <dbReference type="EMBL" id="SMX23112.1"/>
    </source>
</evidence>
<organism evidence="4 5">
    <name type="scientific">Boseongicola aestuarii</name>
    <dbReference type="NCBI Taxonomy" id="1470561"/>
    <lineage>
        <taxon>Bacteria</taxon>
        <taxon>Pseudomonadati</taxon>
        <taxon>Pseudomonadota</taxon>
        <taxon>Alphaproteobacteria</taxon>
        <taxon>Rhodobacterales</taxon>
        <taxon>Paracoccaceae</taxon>
        <taxon>Boseongicola</taxon>
    </lineage>
</organism>
<dbReference type="SMART" id="SM00822">
    <property type="entry name" value="PKS_KR"/>
    <property type="match status" value="1"/>
</dbReference>
<gene>
    <name evidence="4" type="primary">fabG_2</name>
    <name evidence="4" type="ORF">BOA8489_01214</name>
</gene>
<dbReference type="OrthoDB" id="335726at2"/>
<dbReference type="PRINTS" id="PR00081">
    <property type="entry name" value="GDHRDH"/>
</dbReference>
<dbReference type="Pfam" id="PF00106">
    <property type="entry name" value="adh_short"/>
    <property type="match status" value="1"/>
</dbReference>
<dbReference type="Proteomes" id="UP000201838">
    <property type="component" value="Unassembled WGS sequence"/>
</dbReference>
<dbReference type="EC" id="1.1.1.100" evidence="4"/>
<accession>A0A238IYQ9</accession>
<dbReference type="InterPro" id="IPR057326">
    <property type="entry name" value="KR_dom"/>
</dbReference>
<dbReference type="PANTHER" id="PTHR44196:SF1">
    <property type="entry name" value="DEHYDROGENASE_REDUCTASE SDR FAMILY MEMBER 7B"/>
    <property type="match status" value="1"/>
</dbReference>
<evidence type="ECO:0000313" key="5">
    <source>
        <dbReference type="Proteomes" id="UP000201838"/>
    </source>
</evidence>
<name>A0A238IYQ9_9RHOB</name>
<proteinExistence type="inferred from homology"/>
<comment type="similarity">
    <text evidence="1">Belongs to the short-chain dehydrogenases/reductases (SDR) family.</text>
</comment>
<dbReference type="EMBL" id="FXXQ01000003">
    <property type="protein sequence ID" value="SMX23112.1"/>
    <property type="molecule type" value="Genomic_DNA"/>
</dbReference>
<keyword evidence="2 4" id="KW-0560">Oxidoreductase</keyword>
<dbReference type="GO" id="GO:0004316">
    <property type="term" value="F:3-oxoacyl-[acyl-carrier-protein] reductase (NADPH) activity"/>
    <property type="evidence" value="ECO:0007669"/>
    <property type="project" value="UniProtKB-EC"/>
</dbReference>
<dbReference type="GO" id="GO:0016020">
    <property type="term" value="C:membrane"/>
    <property type="evidence" value="ECO:0007669"/>
    <property type="project" value="TreeGrafter"/>
</dbReference>
<evidence type="ECO:0000256" key="1">
    <source>
        <dbReference type="ARBA" id="ARBA00006484"/>
    </source>
</evidence>
<dbReference type="SUPFAM" id="SSF51735">
    <property type="entry name" value="NAD(P)-binding Rossmann-fold domains"/>
    <property type="match status" value="1"/>
</dbReference>
<protein>
    <submittedName>
        <fullName evidence="4">3-oxoacyl-[acyl-carrier-protein] reductase FabG</fullName>
        <ecNumber evidence="4">1.1.1.100</ecNumber>
    </submittedName>
</protein>
<dbReference type="RefSeq" id="WP_093973112.1">
    <property type="nucleotide sequence ID" value="NZ_FXXQ01000003.1"/>
</dbReference>
<sequence length="243" mass="26723">MKNWNGKRYWIVGASAGLGREVARQISQMGAEVILSARNEVDLNALAAELPGKSTVVPMDIANDESVAEAALAAGEVDGLVFLAGVYWSFGSAAWEPEHAVKMIDINLTGAFRVLGHVVPKMVERDSGHIVFTGSLSGFRGLPKAVGYGASKAGLMSLAETMYADLRKTGVQVQLINPGFVKTRLTDKNDYKMPFLMEPEYAARQFVEHMGTDRFAKNYPTLFSSALRFTQFLPDWIYYRLFG</sequence>
<keyword evidence="5" id="KW-1185">Reference proteome</keyword>
<evidence type="ECO:0000256" key="2">
    <source>
        <dbReference type="ARBA" id="ARBA00023002"/>
    </source>
</evidence>